<proteinExistence type="predicted"/>
<feature type="signal peptide" evidence="5">
    <location>
        <begin position="1"/>
        <end position="26"/>
    </location>
</feature>
<name>A0AAN8QY86_9TELE</name>
<keyword evidence="3" id="KW-0677">Repeat</keyword>
<comment type="subcellular location">
    <subcellularLocation>
        <location evidence="1">Nucleus</location>
    </subcellularLocation>
</comment>
<evidence type="ECO:0000256" key="4">
    <source>
        <dbReference type="ARBA" id="ARBA00023242"/>
    </source>
</evidence>
<gene>
    <name evidence="6" type="ORF">J4Q44_G00080260</name>
</gene>
<dbReference type="InterPro" id="IPR037867">
    <property type="entry name" value="Swd2/WDR82"/>
</dbReference>
<evidence type="ECO:0000313" key="6">
    <source>
        <dbReference type="EMBL" id="KAK6321050.1"/>
    </source>
</evidence>
<evidence type="ECO:0000256" key="5">
    <source>
        <dbReference type="SAM" id="SignalP"/>
    </source>
</evidence>
<comment type="caution">
    <text evidence="6">The sequence shown here is derived from an EMBL/GenBank/DDBJ whole genome shotgun (WGS) entry which is preliminary data.</text>
</comment>
<dbReference type="PANTHER" id="PTHR19861">
    <property type="entry name" value="WD40 REPEAT PROTEIN SWD2"/>
    <property type="match status" value="1"/>
</dbReference>
<dbReference type="EMBL" id="JAGTTL010000006">
    <property type="protein sequence ID" value="KAK6321050.1"/>
    <property type="molecule type" value="Genomic_DNA"/>
</dbReference>
<dbReference type="AlphaFoldDB" id="A0AAN8QY86"/>
<organism evidence="6 7">
    <name type="scientific">Coregonus suidteri</name>
    <dbReference type="NCBI Taxonomy" id="861788"/>
    <lineage>
        <taxon>Eukaryota</taxon>
        <taxon>Metazoa</taxon>
        <taxon>Chordata</taxon>
        <taxon>Craniata</taxon>
        <taxon>Vertebrata</taxon>
        <taxon>Euteleostomi</taxon>
        <taxon>Actinopterygii</taxon>
        <taxon>Neopterygii</taxon>
        <taxon>Teleostei</taxon>
        <taxon>Protacanthopterygii</taxon>
        <taxon>Salmoniformes</taxon>
        <taxon>Salmonidae</taxon>
        <taxon>Coregoninae</taxon>
        <taxon>Coregonus</taxon>
    </lineage>
</organism>
<keyword evidence="2" id="KW-0853">WD repeat</keyword>
<reference evidence="6 7" key="1">
    <citation type="submission" date="2021-04" db="EMBL/GenBank/DDBJ databases">
        <authorList>
            <person name="De Guttry C."/>
            <person name="Zahm M."/>
            <person name="Klopp C."/>
            <person name="Cabau C."/>
            <person name="Louis A."/>
            <person name="Berthelot C."/>
            <person name="Parey E."/>
            <person name="Roest Crollius H."/>
            <person name="Montfort J."/>
            <person name="Robinson-Rechavi M."/>
            <person name="Bucao C."/>
            <person name="Bouchez O."/>
            <person name="Gislard M."/>
            <person name="Lluch J."/>
            <person name="Milhes M."/>
            <person name="Lampietro C."/>
            <person name="Lopez Roques C."/>
            <person name="Donnadieu C."/>
            <person name="Braasch I."/>
            <person name="Desvignes T."/>
            <person name="Postlethwait J."/>
            <person name="Bobe J."/>
            <person name="Wedekind C."/>
            <person name="Guiguen Y."/>
        </authorList>
    </citation>
    <scope>NUCLEOTIDE SEQUENCE [LARGE SCALE GENOMIC DNA]</scope>
    <source>
        <strain evidence="6">Cs_M1</strain>
        <tissue evidence="6">Blood</tissue>
    </source>
</reference>
<accession>A0AAN8QY86</accession>
<evidence type="ECO:0000256" key="1">
    <source>
        <dbReference type="ARBA" id="ARBA00004123"/>
    </source>
</evidence>
<feature type="chain" id="PRO_5042985785" evidence="5">
    <location>
        <begin position="27"/>
        <end position="112"/>
    </location>
</feature>
<sequence length="112" mass="12244">MSLHSSLVLAIVERVLLIFWGKPVCSFDPEGLIFAAVVNSEAIKLCALRSFDKGTFASFETQFSCVYAFNGSMLHTFSGYNNSKGSSLEACCFTPDSKFVMIGEPNTSKSQH</sequence>
<keyword evidence="5" id="KW-0732">Signal</keyword>
<evidence type="ECO:0000313" key="7">
    <source>
        <dbReference type="Proteomes" id="UP001356427"/>
    </source>
</evidence>
<evidence type="ECO:0000256" key="2">
    <source>
        <dbReference type="ARBA" id="ARBA00022574"/>
    </source>
</evidence>
<keyword evidence="4" id="KW-0539">Nucleus</keyword>
<dbReference type="PANTHER" id="PTHR19861:SF0">
    <property type="entry name" value="WD REPEAT-CONTAINING PROTEIN 82"/>
    <property type="match status" value="1"/>
</dbReference>
<dbReference type="Proteomes" id="UP001356427">
    <property type="component" value="Unassembled WGS sequence"/>
</dbReference>
<keyword evidence="7" id="KW-1185">Reference proteome</keyword>
<dbReference type="GO" id="GO:0003682">
    <property type="term" value="F:chromatin binding"/>
    <property type="evidence" value="ECO:0007669"/>
    <property type="project" value="TreeGrafter"/>
</dbReference>
<dbReference type="GO" id="GO:0048188">
    <property type="term" value="C:Set1C/COMPASS complex"/>
    <property type="evidence" value="ECO:0007669"/>
    <property type="project" value="TreeGrafter"/>
</dbReference>
<protein>
    <submittedName>
        <fullName evidence="6">Uncharacterized protein</fullName>
    </submittedName>
</protein>
<evidence type="ECO:0000256" key="3">
    <source>
        <dbReference type="ARBA" id="ARBA00022737"/>
    </source>
</evidence>